<dbReference type="Proteomes" id="UP000003561">
    <property type="component" value="Unassembled WGS sequence"/>
</dbReference>
<sequence>MYKHKICKVKRLRSESGYVSCSYFLKETESREMTFLERTTM</sequence>
<evidence type="ECO:0000313" key="1">
    <source>
        <dbReference type="EMBL" id="EEG93016.1"/>
    </source>
</evidence>
<reference evidence="1 2" key="2">
    <citation type="submission" date="2009-03" db="EMBL/GenBank/DDBJ databases">
        <title>Draft genome sequence of Roseburia inulinivorans (DSM 16841).</title>
        <authorList>
            <person name="Sudarsanam P."/>
            <person name="Ley R."/>
            <person name="Guruge J."/>
            <person name="Turnbaugh P.J."/>
            <person name="Mahowald M."/>
            <person name="Liep D."/>
            <person name="Gordon J."/>
        </authorList>
    </citation>
    <scope>NUCLEOTIDE SEQUENCE [LARGE SCALE GENOMIC DNA]</scope>
    <source>
        <strain evidence="1 2">DSM 16841</strain>
    </source>
</reference>
<protein>
    <submittedName>
        <fullName evidence="1">Uncharacterized protein</fullName>
    </submittedName>
</protein>
<dbReference type="EMBL" id="ACFY01000133">
    <property type="protein sequence ID" value="EEG93016.1"/>
    <property type="molecule type" value="Genomic_DNA"/>
</dbReference>
<dbReference type="AlphaFoldDB" id="C0FWM1"/>
<organism evidence="1 2">
    <name type="scientific">Roseburia inulinivorans DSM 16841</name>
    <dbReference type="NCBI Taxonomy" id="622312"/>
    <lineage>
        <taxon>Bacteria</taxon>
        <taxon>Bacillati</taxon>
        <taxon>Bacillota</taxon>
        <taxon>Clostridia</taxon>
        <taxon>Lachnospirales</taxon>
        <taxon>Lachnospiraceae</taxon>
        <taxon>Roseburia</taxon>
    </lineage>
</organism>
<accession>C0FWM1</accession>
<reference evidence="1 2" key="1">
    <citation type="submission" date="2009-02" db="EMBL/GenBank/DDBJ databases">
        <authorList>
            <person name="Fulton L."/>
            <person name="Clifton S."/>
            <person name="Fulton B."/>
            <person name="Xu J."/>
            <person name="Minx P."/>
            <person name="Pepin K.H."/>
            <person name="Johnson M."/>
            <person name="Bhonagiri V."/>
            <person name="Nash W.E."/>
            <person name="Mardis E.R."/>
            <person name="Wilson R.K."/>
        </authorList>
    </citation>
    <scope>NUCLEOTIDE SEQUENCE [LARGE SCALE GENOMIC DNA]</scope>
    <source>
        <strain evidence="1 2">DSM 16841</strain>
    </source>
</reference>
<proteinExistence type="predicted"/>
<name>C0FWM1_9FIRM</name>
<evidence type="ECO:0000313" key="2">
    <source>
        <dbReference type="Proteomes" id="UP000003561"/>
    </source>
</evidence>
<comment type="caution">
    <text evidence="1">The sequence shown here is derived from an EMBL/GenBank/DDBJ whole genome shotgun (WGS) entry which is preliminary data.</text>
</comment>
<gene>
    <name evidence="1" type="ORF">ROSEINA2194_03148</name>
</gene>